<proteinExistence type="predicted"/>
<dbReference type="InterPro" id="IPR009057">
    <property type="entry name" value="Homeodomain-like_sf"/>
</dbReference>
<dbReference type="GO" id="GO:0000976">
    <property type="term" value="F:transcription cis-regulatory region binding"/>
    <property type="evidence" value="ECO:0007669"/>
    <property type="project" value="TreeGrafter"/>
</dbReference>
<comment type="caution">
    <text evidence="5">The sequence shown here is derived from an EMBL/GenBank/DDBJ whole genome shotgun (WGS) entry which is preliminary data.</text>
</comment>
<evidence type="ECO:0000259" key="4">
    <source>
        <dbReference type="Pfam" id="PF13305"/>
    </source>
</evidence>
<sequence length="204" mass="22070">MSPRVGLNSTTIREAATYIADTQGFEAVTLASLAQQLKVRPPSLYNHVDGLQGIRQLLSIHGLEQLEYTMTRAAIGRAGDEAVRAIGKAYVAFVRNHPGLYEATLHAPDPHHEKVQQISNDIVDLVIQVLQAYELSGNAAIHAARGLRSLLHGFASLEQKGGFGIPLDLNVSLEILINAFIAGIHTIKENSDSERSTTVTGDNK</sequence>
<dbReference type="Gene3D" id="1.10.10.60">
    <property type="entry name" value="Homeodomain-like"/>
    <property type="match status" value="1"/>
</dbReference>
<dbReference type="InterPro" id="IPR036271">
    <property type="entry name" value="Tet_transcr_reg_TetR-rel_C_sf"/>
</dbReference>
<dbReference type="SUPFAM" id="SSF46689">
    <property type="entry name" value="Homeodomain-like"/>
    <property type="match status" value="1"/>
</dbReference>
<dbReference type="Proteomes" id="UP000552038">
    <property type="component" value="Unassembled WGS sequence"/>
</dbReference>
<evidence type="ECO:0000313" key="5">
    <source>
        <dbReference type="EMBL" id="NOJ70761.1"/>
    </source>
</evidence>
<evidence type="ECO:0000256" key="1">
    <source>
        <dbReference type="ARBA" id="ARBA00023015"/>
    </source>
</evidence>
<dbReference type="PANTHER" id="PTHR30055:SF239">
    <property type="entry name" value="TRANSCRIPTIONAL REGULATORY PROTEIN"/>
    <property type="match status" value="1"/>
</dbReference>
<dbReference type="InterPro" id="IPR025996">
    <property type="entry name" value="MT1864/Rv1816-like_C"/>
</dbReference>
<dbReference type="Pfam" id="PF13305">
    <property type="entry name" value="TetR_C_33"/>
    <property type="match status" value="1"/>
</dbReference>
<gene>
    <name evidence="5" type="ORF">HMI46_09365</name>
</gene>
<accession>A0AAP7DIJ8</accession>
<organism evidence="5 6">
    <name type="scientific">Paenibacillus alvei</name>
    <name type="common">Bacillus alvei</name>
    <dbReference type="NCBI Taxonomy" id="44250"/>
    <lineage>
        <taxon>Bacteria</taxon>
        <taxon>Bacillati</taxon>
        <taxon>Bacillota</taxon>
        <taxon>Bacilli</taxon>
        <taxon>Bacillales</taxon>
        <taxon>Paenibacillaceae</taxon>
        <taxon>Paenibacillus</taxon>
    </lineage>
</organism>
<keyword evidence="1" id="KW-0805">Transcription regulation</keyword>
<keyword evidence="3" id="KW-0804">Transcription</keyword>
<dbReference type="Gene3D" id="1.10.357.10">
    <property type="entry name" value="Tetracycline Repressor, domain 2"/>
    <property type="match status" value="1"/>
</dbReference>
<dbReference type="GO" id="GO:0003700">
    <property type="term" value="F:DNA-binding transcription factor activity"/>
    <property type="evidence" value="ECO:0007669"/>
    <property type="project" value="TreeGrafter"/>
</dbReference>
<evidence type="ECO:0000256" key="2">
    <source>
        <dbReference type="ARBA" id="ARBA00023125"/>
    </source>
</evidence>
<dbReference type="SUPFAM" id="SSF48498">
    <property type="entry name" value="Tetracyclin repressor-like, C-terminal domain"/>
    <property type="match status" value="1"/>
</dbReference>
<reference evidence="5 6" key="1">
    <citation type="submission" date="2020-05" db="EMBL/GenBank/DDBJ databases">
        <title>Whole genome sequencing and identification of novel metabolites from Paenibacillus alvei strain JR949.</title>
        <authorList>
            <person name="Rajendhran J."/>
            <person name="Sree Pranav P."/>
            <person name="Mahalakshmi B."/>
            <person name="Karthikeyan R."/>
        </authorList>
    </citation>
    <scope>NUCLEOTIDE SEQUENCE [LARGE SCALE GENOMIC DNA]</scope>
    <source>
        <strain evidence="5 6">JR949</strain>
    </source>
</reference>
<name>A0AAP7DIJ8_PAEAL</name>
<dbReference type="EMBL" id="JABFOR010000008">
    <property type="protein sequence ID" value="NOJ70761.1"/>
    <property type="molecule type" value="Genomic_DNA"/>
</dbReference>
<keyword evidence="2" id="KW-0238">DNA-binding</keyword>
<dbReference type="RefSeq" id="WP_163977423.1">
    <property type="nucleotide sequence ID" value="NZ_JABFOR010000008.1"/>
</dbReference>
<dbReference type="AlphaFoldDB" id="A0AAP7DIJ8"/>
<feature type="domain" description="HTH-type transcriptional regulator MT1864/Rv1816-like C-terminal" evidence="4">
    <location>
        <begin position="83"/>
        <end position="179"/>
    </location>
</feature>
<dbReference type="PANTHER" id="PTHR30055">
    <property type="entry name" value="HTH-TYPE TRANSCRIPTIONAL REGULATOR RUTR"/>
    <property type="match status" value="1"/>
</dbReference>
<evidence type="ECO:0000313" key="6">
    <source>
        <dbReference type="Proteomes" id="UP000552038"/>
    </source>
</evidence>
<protein>
    <submittedName>
        <fullName evidence="5">WHG domain-containing protein</fullName>
    </submittedName>
</protein>
<dbReference type="InterPro" id="IPR050109">
    <property type="entry name" value="HTH-type_TetR-like_transc_reg"/>
</dbReference>
<evidence type="ECO:0000256" key="3">
    <source>
        <dbReference type="ARBA" id="ARBA00023163"/>
    </source>
</evidence>